<feature type="transmembrane region" description="Helical" evidence="1">
    <location>
        <begin position="127"/>
        <end position="144"/>
    </location>
</feature>
<dbReference type="RefSeq" id="WP_089343869.1">
    <property type="nucleotide sequence ID" value="NZ_CP067129.1"/>
</dbReference>
<keyword evidence="1" id="KW-1133">Transmembrane helix</keyword>
<evidence type="ECO:0000256" key="1">
    <source>
        <dbReference type="SAM" id="Phobius"/>
    </source>
</evidence>
<gene>
    <name evidence="2" type="ORF">SAMN05444959_104285</name>
</gene>
<feature type="transmembrane region" description="Helical" evidence="1">
    <location>
        <begin position="164"/>
        <end position="182"/>
    </location>
</feature>
<reference evidence="2 3" key="1">
    <citation type="submission" date="2017-07" db="EMBL/GenBank/DDBJ databases">
        <authorList>
            <person name="Sun Z.S."/>
            <person name="Albrecht U."/>
            <person name="Echele G."/>
            <person name="Lee C.C."/>
        </authorList>
    </citation>
    <scope>NUCLEOTIDE SEQUENCE [LARGE SCALE GENOMIC DNA]</scope>
    <source>
        <strain evidence="2 3">DSM 14827</strain>
    </source>
</reference>
<feature type="transmembrane region" description="Helical" evidence="1">
    <location>
        <begin position="21"/>
        <end position="42"/>
    </location>
</feature>
<feature type="transmembrane region" description="Helical" evidence="1">
    <location>
        <begin position="51"/>
        <end position="69"/>
    </location>
</feature>
<protein>
    <submittedName>
        <fullName evidence="2">Uncharacterized protein</fullName>
    </submittedName>
</protein>
<keyword evidence="1" id="KW-0472">Membrane</keyword>
<feature type="transmembrane region" description="Helical" evidence="1">
    <location>
        <begin position="94"/>
        <end position="115"/>
    </location>
</feature>
<accession>A0A239PST1</accession>
<dbReference type="AlphaFoldDB" id="A0A239PST1"/>
<keyword evidence="1" id="KW-0812">Transmembrane</keyword>
<name>A0A239PST1_9RHOB</name>
<organism evidence="2 3">
    <name type="scientific">Paracoccus seriniphilus</name>
    <dbReference type="NCBI Taxonomy" id="184748"/>
    <lineage>
        <taxon>Bacteria</taxon>
        <taxon>Pseudomonadati</taxon>
        <taxon>Pseudomonadota</taxon>
        <taxon>Alphaproteobacteria</taxon>
        <taxon>Rhodobacterales</taxon>
        <taxon>Paracoccaceae</taxon>
        <taxon>Paracoccus</taxon>
    </lineage>
</organism>
<proteinExistence type="predicted"/>
<sequence>MSGLANCVAAAWQPGIGDPNATGWLTVLAYLLCFALSAKVWLKLHGRGGRAFWGLVALLMLALAVNKQLDLQSALTASGRCLAQAQGWYDHRRIVQMAFVLGVLGLMFLALLMGLRALRGQLWRNGIALSGLMVLCSFVAVRAIGFHHMDALIGSHGFGVSTNYLFENVGLLLIALNALWILRRG</sequence>
<evidence type="ECO:0000313" key="3">
    <source>
        <dbReference type="Proteomes" id="UP000198307"/>
    </source>
</evidence>
<dbReference type="EMBL" id="FZQB01000004">
    <property type="protein sequence ID" value="SNT73113.1"/>
    <property type="molecule type" value="Genomic_DNA"/>
</dbReference>
<dbReference type="Proteomes" id="UP000198307">
    <property type="component" value="Unassembled WGS sequence"/>
</dbReference>
<evidence type="ECO:0000313" key="2">
    <source>
        <dbReference type="EMBL" id="SNT73113.1"/>
    </source>
</evidence>
<keyword evidence="3" id="KW-1185">Reference proteome</keyword>
<dbReference type="OrthoDB" id="428401at2"/>